<keyword evidence="4 7" id="KW-0812">Transmembrane</keyword>
<feature type="domain" description="Cation efflux protein cytoplasmic" evidence="9">
    <location>
        <begin position="232"/>
        <end position="308"/>
    </location>
</feature>
<dbReference type="Pfam" id="PF01545">
    <property type="entry name" value="Cation_efflux"/>
    <property type="match status" value="1"/>
</dbReference>
<keyword evidence="6 7" id="KW-0472">Membrane</keyword>
<accession>A0A134A602</accession>
<dbReference type="PANTHER" id="PTHR43840">
    <property type="entry name" value="MITOCHONDRIAL METAL TRANSPORTER 1-RELATED"/>
    <property type="match status" value="1"/>
</dbReference>
<evidence type="ECO:0000313" key="11">
    <source>
        <dbReference type="Proteomes" id="UP000070355"/>
    </source>
</evidence>
<evidence type="ECO:0000256" key="4">
    <source>
        <dbReference type="ARBA" id="ARBA00022692"/>
    </source>
</evidence>
<feature type="transmembrane region" description="Helical" evidence="7">
    <location>
        <begin position="203"/>
        <end position="220"/>
    </location>
</feature>
<dbReference type="PATRIC" id="fig|1379.3.peg.161"/>
<protein>
    <submittedName>
        <fullName evidence="10">Cation diffusion facilitator family transporter</fullName>
    </submittedName>
</protein>
<feature type="transmembrane region" description="Helical" evidence="7">
    <location>
        <begin position="136"/>
        <end position="156"/>
    </location>
</feature>
<keyword evidence="5 7" id="KW-1133">Transmembrane helix</keyword>
<dbReference type="GO" id="GO:0016020">
    <property type="term" value="C:membrane"/>
    <property type="evidence" value="ECO:0007669"/>
    <property type="project" value="UniProtKB-SubCell"/>
</dbReference>
<comment type="caution">
    <text evidence="10">The sequence shown here is derived from an EMBL/GenBank/DDBJ whole genome shotgun (WGS) entry which is preliminary data.</text>
</comment>
<dbReference type="InterPro" id="IPR058533">
    <property type="entry name" value="Cation_efflux_TM"/>
</dbReference>
<evidence type="ECO:0000256" key="1">
    <source>
        <dbReference type="ARBA" id="ARBA00004141"/>
    </source>
</evidence>
<organism evidence="10 11">
    <name type="scientific">Gemella haemolysans</name>
    <dbReference type="NCBI Taxonomy" id="1379"/>
    <lineage>
        <taxon>Bacteria</taxon>
        <taxon>Bacillati</taxon>
        <taxon>Bacillota</taxon>
        <taxon>Bacilli</taxon>
        <taxon>Bacillales</taxon>
        <taxon>Gemellaceae</taxon>
        <taxon>Gemella</taxon>
    </lineage>
</organism>
<dbReference type="Gene3D" id="3.30.70.1350">
    <property type="entry name" value="Cation efflux protein, cytoplasmic domain"/>
    <property type="match status" value="1"/>
</dbReference>
<comment type="similarity">
    <text evidence="2">Belongs to the cation diffusion facilitator (CDF) transporter (TC 2.A.4) family.</text>
</comment>
<reference evidence="11" key="1">
    <citation type="submission" date="2016-01" db="EMBL/GenBank/DDBJ databases">
        <authorList>
            <person name="Mitreva M."/>
            <person name="Pepin K.H."/>
            <person name="Mihindukulasuriya K.A."/>
            <person name="Fulton R."/>
            <person name="Fronick C."/>
            <person name="O'Laughlin M."/>
            <person name="Miner T."/>
            <person name="Herter B."/>
            <person name="Rosa B.A."/>
            <person name="Cordes M."/>
            <person name="Tomlinson C."/>
            <person name="Wollam A."/>
            <person name="Palsikar V.B."/>
            <person name="Mardis E.R."/>
            <person name="Wilson R.K."/>
        </authorList>
    </citation>
    <scope>NUCLEOTIDE SEQUENCE [LARGE SCALE GENOMIC DNA]</scope>
    <source>
        <strain evidence="11">DNF01167</strain>
    </source>
</reference>
<dbReference type="Proteomes" id="UP000070355">
    <property type="component" value="Unassembled WGS sequence"/>
</dbReference>
<keyword evidence="3" id="KW-0813">Transport</keyword>
<dbReference type="InterPro" id="IPR050291">
    <property type="entry name" value="CDF_Transporter"/>
</dbReference>
<dbReference type="GO" id="GO:0008324">
    <property type="term" value="F:monoatomic cation transmembrane transporter activity"/>
    <property type="evidence" value="ECO:0007669"/>
    <property type="project" value="InterPro"/>
</dbReference>
<dbReference type="SUPFAM" id="SSF160240">
    <property type="entry name" value="Cation efflux protein cytoplasmic domain-like"/>
    <property type="match status" value="1"/>
</dbReference>
<dbReference type="InterPro" id="IPR027469">
    <property type="entry name" value="Cation_efflux_TMD_sf"/>
</dbReference>
<feature type="transmembrane region" description="Helical" evidence="7">
    <location>
        <begin position="102"/>
        <end position="124"/>
    </location>
</feature>
<dbReference type="Gene3D" id="1.20.1510.10">
    <property type="entry name" value="Cation efflux protein transmembrane domain"/>
    <property type="match status" value="1"/>
</dbReference>
<dbReference type="InterPro" id="IPR036837">
    <property type="entry name" value="Cation_efflux_CTD_sf"/>
</dbReference>
<evidence type="ECO:0000256" key="7">
    <source>
        <dbReference type="SAM" id="Phobius"/>
    </source>
</evidence>
<evidence type="ECO:0000313" key="10">
    <source>
        <dbReference type="EMBL" id="KXB63134.1"/>
    </source>
</evidence>
<feature type="transmembrane region" description="Helical" evidence="7">
    <location>
        <begin position="177"/>
        <end position="197"/>
    </location>
</feature>
<evidence type="ECO:0000256" key="3">
    <source>
        <dbReference type="ARBA" id="ARBA00022448"/>
    </source>
</evidence>
<dbReference type="EMBL" id="LSDC01000017">
    <property type="protein sequence ID" value="KXB63134.1"/>
    <property type="molecule type" value="Genomic_DNA"/>
</dbReference>
<comment type="subcellular location">
    <subcellularLocation>
        <location evidence="1">Membrane</location>
        <topology evidence="1">Multi-pass membrane protein</topology>
    </subcellularLocation>
</comment>
<dbReference type="STRING" id="1379.HMPREF3186_00164"/>
<evidence type="ECO:0000259" key="8">
    <source>
        <dbReference type="Pfam" id="PF01545"/>
    </source>
</evidence>
<dbReference type="SUPFAM" id="SSF161111">
    <property type="entry name" value="Cation efflux protein transmembrane domain-like"/>
    <property type="match status" value="1"/>
</dbReference>
<name>A0A134A602_9BACL</name>
<evidence type="ECO:0000259" key="9">
    <source>
        <dbReference type="Pfam" id="PF16916"/>
    </source>
</evidence>
<gene>
    <name evidence="10" type="ORF">HMPREF3186_00164</name>
</gene>
<feature type="domain" description="Cation efflux protein transmembrane" evidence="8">
    <location>
        <begin position="36"/>
        <end position="227"/>
    </location>
</feature>
<feature type="transmembrane region" description="Helical" evidence="7">
    <location>
        <begin position="62"/>
        <end position="82"/>
    </location>
</feature>
<dbReference type="Pfam" id="PF16916">
    <property type="entry name" value="ZT_dimer"/>
    <property type="match status" value="1"/>
</dbReference>
<feature type="transmembrane region" description="Helical" evidence="7">
    <location>
        <begin position="37"/>
        <end position="56"/>
    </location>
</feature>
<evidence type="ECO:0000256" key="2">
    <source>
        <dbReference type="ARBA" id="ARBA00008114"/>
    </source>
</evidence>
<dbReference type="NCBIfam" id="TIGR01297">
    <property type="entry name" value="CDF"/>
    <property type="match status" value="1"/>
</dbReference>
<dbReference type="PANTHER" id="PTHR43840:SF50">
    <property type="entry name" value="MANGANESE EFFLUX SYSTEM PROTEIN MNES"/>
    <property type="match status" value="1"/>
</dbReference>
<dbReference type="FunFam" id="1.20.1510.10:FF:000006">
    <property type="entry name" value="Divalent cation efflux transporter"/>
    <property type="match status" value="1"/>
</dbReference>
<evidence type="ECO:0000256" key="5">
    <source>
        <dbReference type="ARBA" id="ARBA00022989"/>
    </source>
</evidence>
<evidence type="ECO:0000256" key="6">
    <source>
        <dbReference type="ARBA" id="ARBA00023136"/>
    </source>
</evidence>
<dbReference type="InterPro" id="IPR002524">
    <property type="entry name" value="Cation_efflux"/>
</dbReference>
<proteinExistence type="inferred from homology"/>
<dbReference type="AlphaFoldDB" id="A0A134A602"/>
<dbReference type="InterPro" id="IPR027470">
    <property type="entry name" value="Cation_efflux_CTD"/>
</dbReference>
<sequence length="315" mass="34361">MNNFFKPVIIVKHYFRREAMNNSIFDKLKHAEQGAKLSILSYLLLTVLKLGAGIFFKSSALVADGINNATDVISSVCVLIGLKISRKPADEDHLYGHFRAELISTLIASFIMLYAGIEVVIYAIKKIISGTIEQPSILSAVVAFIASVIMLGVYFYNIRLAKKIGSKSLKAAALDNLSDALVSIGTLIGIIATYIGIPIADSVVAIIVGSLIIYTSVSIFKESTHVLTDGVDTEVIDKVNNIVNDINGVTSIVDTKGRTHGLLYFIDITVTVDPSLNVKQSHDITVNIEKALSKEFYYCETLVHLEPHGIPCHTY</sequence>